<accession>A0A4W5LC88</accession>
<keyword evidence="3" id="KW-0812">Transmembrane</keyword>
<feature type="transmembrane region" description="Helical" evidence="3">
    <location>
        <begin position="351"/>
        <end position="372"/>
    </location>
</feature>
<evidence type="ECO:0000313" key="4">
    <source>
        <dbReference type="Ensembl" id="ENSHHUP00000023463.1"/>
    </source>
</evidence>
<evidence type="ECO:0000313" key="5">
    <source>
        <dbReference type="Proteomes" id="UP000314982"/>
    </source>
</evidence>
<keyword evidence="5" id="KW-1185">Reference proteome</keyword>
<dbReference type="InterPro" id="IPR026664">
    <property type="entry name" value="Stereocilin-rel"/>
</dbReference>
<dbReference type="PANTHER" id="PTHR23412:SF21">
    <property type="entry name" value="OTOANCORIN ISOFORM X1"/>
    <property type="match status" value="1"/>
</dbReference>
<reference evidence="4" key="2">
    <citation type="submission" date="2025-08" db="UniProtKB">
        <authorList>
            <consortium name="Ensembl"/>
        </authorList>
    </citation>
    <scope>IDENTIFICATION</scope>
</reference>
<protein>
    <recommendedName>
        <fullName evidence="6">Otoancorin</fullName>
    </recommendedName>
</protein>
<evidence type="ECO:0008006" key="6">
    <source>
        <dbReference type="Google" id="ProtNLM"/>
    </source>
</evidence>
<evidence type="ECO:0000256" key="1">
    <source>
        <dbReference type="ARBA" id="ARBA00022729"/>
    </source>
</evidence>
<dbReference type="PANTHER" id="PTHR23412">
    <property type="entry name" value="STEREOCILIN RELATED"/>
    <property type="match status" value="1"/>
</dbReference>
<dbReference type="GO" id="GO:0009986">
    <property type="term" value="C:cell surface"/>
    <property type="evidence" value="ECO:0007669"/>
    <property type="project" value="TreeGrafter"/>
</dbReference>
<proteinExistence type="predicted"/>
<dbReference type="Ensembl" id="ENSHHUT00000024349.1">
    <property type="protein sequence ID" value="ENSHHUP00000023463.1"/>
    <property type="gene ID" value="ENSHHUG00000014721.1"/>
</dbReference>
<reference evidence="4" key="3">
    <citation type="submission" date="2025-09" db="UniProtKB">
        <authorList>
            <consortium name="Ensembl"/>
        </authorList>
    </citation>
    <scope>IDENTIFICATION</scope>
</reference>
<dbReference type="Proteomes" id="UP000314982">
    <property type="component" value="Unassembled WGS sequence"/>
</dbReference>
<dbReference type="GO" id="GO:0007160">
    <property type="term" value="P:cell-matrix adhesion"/>
    <property type="evidence" value="ECO:0007669"/>
    <property type="project" value="TreeGrafter"/>
</dbReference>
<dbReference type="STRING" id="62062.ENSHHUP00000023463"/>
<sequence length="373" mass="40079">MDSLPSPLVPTPPQEFSRGPDLSALRWKLFSLSTSTSEVMPMRRRRAVLPQGEAGLTVSLLEELGGANVYWSPAQLSKMDAATITAAMEKLGVVLYYSAEQLVVLREKAIQAWGPVSGFNESQVLQLGCVSQGFNLTELPSLPFSSLDTLETLSRCSWTQPQREAVWRGFVERINKTVGELGAVELVGLDQFICGLNTEETGQLNTDAFREAVQSVGEVQCPLTVTELLKQRAVAVFGEPQGWTEARVNSLGNIMAGLSLSEFPSLSPSAFSFLSPTSVPLIPPDRLAALSTSQLKALGPDNAAMVTNAQWEVLGEAQRAALGNALGVAYDRAEPTTNPPRNLPQLSGASILGTLGVGVFMQPFLFLLLGFVL</sequence>
<evidence type="ECO:0000256" key="3">
    <source>
        <dbReference type="SAM" id="Phobius"/>
    </source>
</evidence>
<reference evidence="5" key="1">
    <citation type="submission" date="2018-06" db="EMBL/GenBank/DDBJ databases">
        <title>Genome assembly of Danube salmon.</title>
        <authorList>
            <person name="Macqueen D.J."/>
            <person name="Gundappa M.K."/>
        </authorList>
    </citation>
    <scope>NUCLEOTIDE SEQUENCE [LARGE SCALE GENOMIC DNA]</scope>
</reference>
<keyword evidence="3" id="KW-1133">Transmembrane helix</keyword>
<name>A0A4W5LC88_9TELE</name>
<keyword evidence="3" id="KW-0472">Membrane</keyword>
<dbReference type="AlphaFoldDB" id="A0A4W5LC88"/>
<evidence type="ECO:0000256" key="2">
    <source>
        <dbReference type="ARBA" id="ARBA00023180"/>
    </source>
</evidence>
<keyword evidence="1" id="KW-0732">Signal</keyword>
<dbReference type="GeneTree" id="ENSGT00950000182957"/>
<organism evidence="4 5">
    <name type="scientific">Hucho hucho</name>
    <name type="common">huchen</name>
    <dbReference type="NCBI Taxonomy" id="62062"/>
    <lineage>
        <taxon>Eukaryota</taxon>
        <taxon>Metazoa</taxon>
        <taxon>Chordata</taxon>
        <taxon>Craniata</taxon>
        <taxon>Vertebrata</taxon>
        <taxon>Euteleostomi</taxon>
        <taxon>Actinopterygii</taxon>
        <taxon>Neopterygii</taxon>
        <taxon>Teleostei</taxon>
        <taxon>Protacanthopterygii</taxon>
        <taxon>Salmoniformes</taxon>
        <taxon>Salmonidae</taxon>
        <taxon>Salmoninae</taxon>
        <taxon>Hucho</taxon>
    </lineage>
</organism>
<keyword evidence="2" id="KW-0325">Glycoprotein</keyword>